<evidence type="ECO:0000256" key="1">
    <source>
        <dbReference type="SAM" id="MobiDB-lite"/>
    </source>
</evidence>
<dbReference type="Proteomes" id="UP000241247">
    <property type="component" value="Unassembled WGS sequence"/>
</dbReference>
<dbReference type="SUPFAM" id="SSF56281">
    <property type="entry name" value="Metallo-hydrolase/oxidoreductase"/>
    <property type="match status" value="1"/>
</dbReference>
<dbReference type="GO" id="GO:0042781">
    <property type="term" value="F:3'-tRNA processing endoribonuclease activity"/>
    <property type="evidence" value="ECO:0007669"/>
    <property type="project" value="TreeGrafter"/>
</dbReference>
<dbReference type="InterPro" id="IPR036866">
    <property type="entry name" value="RibonucZ/Hydroxyglut_hydro"/>
</dbReference>
<dbReference type="EMBL" id="PZZZ01000001">
    <property type="protein sequence ID" value="PTM98639.1"/>
    <property type="molecule type" value="Genomic_DNA"/>
</dbReference>
<sequence length="302" mass="33435">MNLLEMPPQARHRTKAPPRPSGANGTLSVKFWGTRGSIPVSGPQFSRYGGNTVSVEIRCGDDILLFDAGSGIPPAGMALKAQGVRQVDLFFSHCHYDHIIGIPYFKPLYDPGCAIKIWSGHLAGTMTTGEMLCEFMRPPWFPVDPRICRASLTFGDFRAGDVLEPRRGITVRTGNLNHPGGAIGYRLEWRGRSVAFITDTEHVPGTLDPEVLRLIENVDLFIYDCCYIDEEMEVFRGFGHSTWQQAIRLARAGNARSIAFIHHAPWRSDAELEAIDRLAAAEFPNAFSARDGQMLEYATVAA</sequence>
<comment type="caution">
    <text evidence="3">The sequence shown here is derived from an EMBL/GenBank/DDBJ whole genome shotgun (WGS) entry which is preliminary data.</text>
</comment>
<protein>
    <submittedName>
        <fullName evidence="3">Phosphoribosyl 1,2-cyclic phosphodiesterase</fullName>
    </submittedName>
</protein>
<feature type="region of interest" description="Disordered" evidence="1">
    <location>
        <begin position="1"/>
        <end position="24"/>
    </location>
</feature>
<dbReference type="Gene3D" id="3.60.15.10">
    <property type="entry name" value="Ribonuclease Z/Hydroxyacylglutathione hydrolase-like"/>
    <property type="match status" value="1"/>
</dbReference>
<name>A0A2T5BI33_MYCDI</name>
<evidence type="ECO:0000259" key="2">
    <source>
        <dbReference type="Pfam" id="PF12706"/>
    </source>
</evidence>
<accession>A0A2T5BI33</accession>
<feature type="domain" description="Metallo-beta-lactamase" evidence="2">
    <location>
        <begin position="65"/>
        <end position="263"/>
    </location>
</feature>
<evidence type="ECO:0000313" key="3">
    <source>
        <dbReference type="EMBL" id="PTM98639.1"/>
    </source>
</evidence>
<dbReference type="CDD" id="cd07715">
    <property type="entry name" value="TaR3-like_MBL-fold"/>
    <property type="match status" value="1"/>
</dbReference>
<gene>
    <name evidence="3" type="ORF">C7449_101304</name>
</gene>
<dbReference type="InterPro" id="IPR001279">
    <property type="entry name" value="Metallo-B-lactamas"/>
</dbReference>
<dbReference type="AlphaFoldDB" id="A0A2T5BI33"/>
<dbReference type="RefSeq" id="WP_245414256.1">
    <property type="nucleotide sequence ID" value="NZ_JBHEEX010000008.1"/>
</dbReference>
<reference evidence="3 4" key="1">
    <citation type="submission" date="2018-04" db="EMBL/GenBank/DDBJ databases">
        <title>Genomic Encyclopedia of Type Strains, Phase IV (KMG-IV): sequencing the most valuable type-strain genomes for metagenomic binning, comparative biology and taxonomic classification.</title>
        <authorList>
            <person name="Goeker M."/>
        </authorList>
    </citation>
    <scope>NUCLEOTIDE SEQUENCE [LARGE SCALE GENOMIC DNA]</scope>
    <source>
        <strain evidence="3 4">DSM 7138</strain>
    </source>
</reference>
<dbReference type="Pfam" id="PF12706">
    <property type="entry name" value="Lactamase_B_2"/>
    <property type="match status" value="1"/>
</dbReference>
<dbReference type="PANTHER" id="PTHR46018:SF2">
    <property type="entry name" value="ZINC PHOSPHODIESTERASE ELAC PROTEIN 1"/>
    <property type="match status" value="1"/>
</dbReference>
<organism evidence="3 4">
    <name type="scientific">Mycoplana dimorpha</name>
    <dbReference type="NCBI Taxonomy" id="28320"/>
    <lineage>
        <taxon>Bacteria</taxon>
        <taxon>Pseudomonadati</taxon>
        <taxon>Pseudomonadota</taxon>
        <taxon>Alphaproteobacteria</taxon>
        <taxon>Hyphomicrobiales</taxon>
        <taxon>Rhizobiaceae</taxon>
        <taxon>Mycoplana</taxon>
    </lineage>
</organism>
<evidence type="ECO:0000313" key="4">
    <source>
        <dbReference type="Proteomes" id="UP000241247"/>
    </source>
</evidence>
<dbReference type="PANTHER" id="PTHR46018">
    <property type="entry name" value="ZINC PHOSPHODIESTERASE ELAC PROTEIN 1"/>
    <property type="match status" value="1"/>
</dbReference>
<keyword evidence="4" id="KW-1185">Reference proteome</keyword>
<proteinExistence type="predicted"/>